<dbReference type="Proteomes" id="UP001596312">
    <property type="component" value="Unassembled WGS sequence"/>
</dbReference>
<evidence type="ECO:0000259" key="1">
    <source>
        <dbReference type="Pfam" id="PF03551"/>
    </source>
</evidence>
<dbReference type="SUPFAM" id="SSF46785">
    <property type="entry name" value="Winged helix' DNA-binding domain"/>
    <property type="match status" value="1"/>
</dbReference>
<dbReference type="RefSeq" id="WP_340605355.1">
    <property type="nucleotide sequence ID" value="NZ_JBBMXV010000005.1"/>
</dbReference>
<dbReference type="EMBL" id="JBHSXQ010000005">
    <property type="protein sequence ID" value="MFC6906777.1"/>
    <property type="molecule type" value="Genomic_DNA"/>
</dbReference>
<dbReference type="InterPro" id="IPR036390">
    <property type="entry name" value="WH_DNA-bd_sf"/>
</dbReference>
<name>A0ABD5V5B8_9EURY</name>
<proteinExistence type="predicted"/>
<dbReference type="InterPro" id="IPR036388">
    <property type="entry name" value="WH-like_DNA-bd_sf"/>
</dbReference>
<gene>
    <name evidence="2" type="ORF">ACFQGH_16415</name>
</gene>
<comment type="caution">
    <text evidence="2">The sequence shown here is derived from an EMBL/GenBank/DDBJ whole genome shotgun (WGS) entry which is preliminary data.</text>
</comment>
<organism evidence="2 3">
    <name type="scientific">Halalkalicoccus tibetensis</name>
    <dbReference type="NCBI Taxonomy" id="175632"/>
    <lineage>
        <taxon>Archaea</taxon>
        <taxon>Methanobacteriati</taxon>
        <taxon>Methanobacteriota</taxon>
        <taxon>Stenosarchaea group</taxon>
        <taxon>Halobacteria</taxon>
        <taxon>Halobacteriales</taxon>
        <taxon>Halococcaceae</taxon>
        <taxon>Halalkalicoccus</taxon>
    </lineage>
</organism>
<protein>
    <submittedName>
        <fullName evidence="2">Helix-turn-helix transcriptional regulator</fullName>
    </submittedName>
</protein>
<sequence>MSETQSTPDEEVRTVHDLTAFQQTILTVLSENPQYGLAIKSELEDYYESEVNHGRLYPNLNELVERNLIAKSELDKRTNQYELIDEGYDLLLGELNWKLSKIMTIEERADDITQLFDNAA</sequence>
<evidence type="ECO:0000313" key="2">
    <source>
        <dbReference type="EMBL" id="MFC6906777.1"/>
    </source>
</evidence>
<dbReference type="Pfam" id="PF03551">
    <property type="entry name" value="PadR"/>
    <property type="match status" value="1"/>
</dbReference>
<dbReference type="InterPro" id="IPR005149">
    <property type="entry name" value="Tscrpt_reg_PadR_N"/>
</dbReference>
<dbReference type="AlphaFoldDB" id="A0ABD5V5B8"/>
<dbReference type="Gene3D" id="1.10.10.10">
    <property type="entry name" value="Winged helix-like DNA-binding domain superfamily/Winged helix DNA-binding domain"/>
    <property type="match status" value="1"/>
</dbReference>
<reference evidence="2 3" key="1">
    <citation type="journal article" date="2019" name="Int. J. Syst. Evol. Microbiol.">
        <title>The Global Catalogue of Microorganisms (GCM) 10K type strain sequencing project: providing services to taxonomists for standard genome sequencing and annotation.</title>
        <authorList>
            <consortium name="The Broad Institute Genomics Platform"/>
            <consortium name="The Broad Institute Genome Sequencing Center for Infectious Disease"/>
            <person name="Wu L."/>
            <person name="Ma J."/>
        </authorList>
    </citation>
    <scope>NUCLEOTIDE SEQUENCE [LARGE SCALE GENOMIC DNA]</scope>
    <source>
        <strain evidence="2 3">CGMCC 1.3240</strain>
    </source>
</reference>
<keyword evidence="3" id="KW-1185">Reference proteome</keyword>
<feature type="domain" description="Transcription regulator PadR N-terminal" evidence="1">
    <location>
        <begin position="25"/>
        <end position="88"/>
    </location>
</feature>
<accession>A0ABD5V5B8</accession>
<evidence type="ECO:0000313" key="3">
    <source>
        <dbReference type="Proteomes" id="UP001596312"/>
    </source>
</evidence>